<dbReference type="PANTHER" id="PTHR34406:SF1">
    <property type="entry name" value="PROTEIN YCEI"/>
    <property type="match status" value="1"/>
</dbReference>
<dbReference type="SMART" id="SM00867">
    <property type="entry name" value="YceI"/>
    <property type="match status" value="1"/>
</dbReference>
<reference evidence="3 4" key="1">
    <citation type="submission" date="2020-08" db="EMBL/GenBank/DDBJ databases">
        <title>Genomic Encyclopedia of Type Strains, Phase IV (KMG-IV): sequencing the most valuable type-strain genomes for metagenomic binning, comparative biology and taxonomic classification.</title>
        <authorList>
            <person name="Goeker M."/>
        </authorList>
    </citation>
    <scope>NUCLEOTIDE SEQUENCE [LARGE SCALE GENOMIC DNA]</scope>
    <source>
        <strain evidence="3 4">DSM 26189</strain>
    </source>
</reference>
<organism evidence="3 4">
    <name type="scientific">Sphingobium jiangsuense</name>
    <dbReference type="NCBI Taxonomy" id="870476"/>
    <lineage>
        <taxon>Bacteria</taxon>
        <taxon>Pseudomonadati</taxon>
        <taxon>Pseudomonadota</taxon>
        <taxon>Alphaproteobacteria</taxon>
        <taxon>Sphingomonadales</taxon>
        <taxon>Sphingomonadaceae</taxon>
        <taxon>Sphingobium</taxon>
    </lineage>
</organism>
<protein>
    <submittedName>
        <fullName evidence="3">Polyisoprenoid-binding protein YceI</fullName>
    </submittedName>
</protein>
<keyword evidence="4" id="KW-1185">Reference proteome</keyword>
<dbReference type="SUPFAM" id="SSF101874">
    <property type="entry name" value="YceI-like"/>
    <property type="match status" value="1"/>
</dbReference>
<keyword evidence="1" id="KW-0732">Signal</keyword>
<evidence type="ECO:0000256" key="1">
    <source>
        <dbReference type="SAM" id="SignalP"/>
    </source>
</evidence>
<dbReference type="Pfam" id="PF04264">
    <property type="entry name" value="YceI"/>
    <property type="match status" value="1"/>
</dbReference>
<gene>
    <name evidence="3" type="ORF">GGR43_001067</name>
</gene>
<dbReference type="Proteomes" id="UP000571950">
    <property type="component" value="Unassembled WGS sequence"/>
</dbReference>
<feature type="signal peptide" evidence="1">
    <location>
        <begin position="1"/>
        <end position="18"/>
    </location>
</feature>
<sequence>MRASLLALAVAATLTTGAAIHAQNAPGLPGRQDTRLVTGGSYAVDPNHTQVLFAFNHMGFTRNIGIIAAPSSGTLTLDPKAPEKAKVDITFPVANIRSGVSAFDQHLMTPEFFDAAKFPTATFTSTSVKVDADDPEAEITGNLTIRGVTKEVTLDADFTGAGVNPMSKKETVGFSAEAVIKRSDFGLGAYAPTIGDTIELKIVAAFEK</sequence>
<dbReference type="Gene3D" id="2.40.128.110">
    <property type="entry name" value="Lipid/polyisoprenoid-binding, YceI-like"/>
    <property type="match status" value="1"/>
</dbReference>
<name>A0A7W6BG07_9SPHN</name>
<dbReference type="EMBL" id="JACIDT010000003">
    <property type="protein sequence ID" value="MBB3925354.1"/>
    <property type="molecule type" value="Genomic_DNA"/>
</dbReference>
<proteinExistence type="predicted"/>
<dbReference type="PANTHER" id="PTHR34406">
    <property type="entry name" value="PROTEIN YCEI"/>
    <property type="match status" value="1"/>
</dbReference>
<dbReference type="AlphaFoldDB" id="A0A7W6BG07"/>
<comment type="caution">
    <text evidence="3">The sequence shown here is derived from an EMBL/GenBank/DDBJ whole genome shotgun (WGS) entry which is preliminary data.</text>
</comment>
<accession>A0A7W6BG07</accession>
<dbReference type="InterPro" id="IPR007372">
    <property type="entry name" value="Lipid/polyisoprenoid-bd_YceI"/>
</dbReference>
<feature type="chain" id="PRO_5031268095" evidence="1">
    <location>
        <begin position="19"/>
        <end position="208"/>
    </location>
</feature>
<dbReference type="InterPro" id="IPR036761">
    <property type="entry name" value="TTHA0802/YceI-like_sf"/>
</dbReference>
<evidence type="ECO:0000313" key="4">
    <source>
        <dbReference type="Proteomes" id="UP000571950"/>
    </source>
</evidence>
<dbReference type="RefSeq" id="WP_188070924.1">
    <property type="nucleotide sequence ID" value="NZ_BSPS01000071.1"/>
</dbReference>
<evidence type="ECO:0000313" key="3">
    <source>
        <dbReference type="EMBL" id="MBB3925354.1"/>
    </source>
</evidence>
<evidence type="ECO:0000259" key="2">
    <source>
        <dbReference type="SMART" id="SM00867"/>
    </source>
</evidence>
<feature type="domain" description="Lipid/polyisoprenoid-binding YceI-like" evidence="2">
    <location>
        <begin position="41"/>
        <end position="207"/>
    </location>
</feature>